<feature type="compositionally biased region" description="Basic residues" evidence="1">
    <location>
        <begin position="114"/>
        <end position="125"/>
    </location>
</feature>
<accession>A0A7S3C6U6</accession>
<feature type="domain" description="G-patch" evidence="2">
    <location>
        <begin position="15"/>
        <end position="61"/>
    </location>
</feature>
<dbReference type="PANTHER" id="PTHR20923">
    <property type="entry name" value="BAT4 PROTEIN-RELATED"/>
    <property type="match status" value="1"/>
</dbReference>
<dbReference type="EMBL" id="HBHZ01000966">
    <property type="protein sequence ID" value="CAE0187704.1"/>
    <property type="molecule type" value="Transcribed_RNA"/>
</dbReference>
<feature type="region of interest" description="Disordered" evidence="1">
    <location>
        <begin position="107"/>
        <end position="136"/>
    </location>
</feature>
<dbReference type="PANTHER" id="PTHR20923:SF1">
    <property type="entry name" value="G PATCH DOMAIN AND ANKYRIN REPEAT-CONTAINING PROTEIN 1"/>
    <property type="match status" value="1"/>
</dbReference>
<protein>
    <submittedName>
        <fullName evidence="4">G-patch domain-containing protein</fullName>
    </submittedName>
</protein>
<evidence type="ECO:0000256" key="1">
    <source>
        <dbReference type="SAM" id="MobiDB-lite"/>
    </source>
</evidence>
<dbReference type="InterPro" id="IPR039146">
    <property type="entry name" value="GPANK1"/>
</dbReference>
<dbReference type="Pfam" id="PF01585">
    <property type="entry name" value="G-patch"/>
    <property type="match status" value="1"/>
</dbReference>
<dbReference type="PROSITE" id="PS50174">
    <property type="entry name" value="G_PATCH"/>
    <property type="match status" value="1"/>
</dbReference>
<gene>
    <name evidence="3" type="ORF">CROS1456_LOCUS770</name>
    <name evidence="4" type="ORF">HKI87_01g08460</name>
</gene>
<dbReference type="InterPro" id="IPR000467">
    <property type="entry name" value="G_patch_dom"/>
</dbReference>
<reference evidence="3" key="1">
    <citation type="submission" date="2021-01" db="EMBL/GenBank/DDBJ databases">
        <authorList>
            <person name="Corre E."/>
            <person name="Pelletier E."/>
            <person name="Niang G."/>
            <person name="Scheremetjew M."/>
            <person name="Finn R."/>
            <person name="Kale V."/>
            <person name="Holt S."/>
            <person name="Cochrane G."/>
            <person name="Meng A."/>
            <person name="Brown T."/>
            <person name="Cohen L."/>
        </authorList>
    </citation>
    <scope>NUCLEOTIDE SEQUENCE</scope>
    <source>
        <strain evidence="3">RCC1871</strain>
    </source>
</reference>
<dbReference type="EMBL" id="CP151501">
    <property type="protein sequence ID" value="WZN59320.1"/>
    <property type="molecule type" value="Genomic_DNA"/>
</dbReference>
<feature type="region of interest" description="Disordered" evidence="1">
    <location>
        <begin position="29"/>
        <end position="92"/>
    </location>
</feature>
<dbReference type="AlphaFoldDB" id="A0A7S3C6U6"/>
<keyword evidence="5" id="KW-1185">Reference proteome</keyword>
<reference evidence="4 5" key="2">
    <citation type="submission" date="2024-03" db="EMBL/GenBank/DDBJ databases">
        <title>Complete genome sequence of the green alga Chloropicon roscoffensis RCC1871.</title>
        <authorList>
            <person name="Lemieux C."/>
            <person name="Pombert J.-F."/>
            <person name="Otis C."/>
            <person name="Turmel M."/>
        </authorList>
    </citation>
    <scope>NUCLEOTIDE SEQUENCE [LARGE SCALE GENOMIC DNA]</scope>
    <source>
        <strain evidence="4 5">RCC1871</strain>
    </source>
</reference>
<dbReference type="SMART" id="SM00443">
    <property type="entry name" value="G_patch"/>
    <property type="match status" value="1"/>
</dbReference>
<dbReference type="Proteomes" id="UP001472866">
    <property type="component" value="Chromosome 01"/>
</dbReference>
<proteinExistence type="predicted"/>
<dbReference type="GO" id="GO:0003676">
    <property type="term" value="F:nucleic acid binding"/>
    <property type="evidence" value="ECO:0007669"/>
    <property type="project" value="InterPro"/>
</dbReference>
<feature type="compositionally biased region" description="Basic and acidic residues" evidence="1">
    <location>
        <begin position="76"/>
        <end position="92"/>
    </location>
</feature>
<evidence type="ECO:0000313" key="5">
    <source>
        <dbReference type="Proteomes" id="UP001472866"/>
    </source>
</evidence>
<evidence type="ECO:0000313" key="3">
    <source>
        <dbReference type="EMBL" id="CAE0187704.1"/>
    </source>
</evidence>
<organism evidence="3">
    <name type="scientific">Chloropicon roscoffensis</name>
    <dbReference type="NCBI Taxonomy" id="1461544"/>
    <lineage>
        <taxon>Eukaryota</taxon>
        <taxon>Viridiplantae</taxon>
        <taxon>Chlorophyta</taxon>
        <taxon>Chloropicophyceae</taxon>
        <taxon>Chloropicales</taxon>
        <taxon>Chloropicaceae</taxon>
        <taxon>Chloropicon</taxon>
    </lineage>
</organism>
<sequence>MEAWAECGRAGQLGPGSKGFMLLQKAGWKGKGGLGKEEQGRQSPVPVKLLKGRRGIGSEPPKPKRAKATERTAGVSDRDANAQRRPNCSDEEAKRVAVAVYREFKEVDASVADRRHHPLRTKNRLSSRNPLLEDDD</sequence>
<evidence type="ECO:0000259" key="2">
    <source>
        <dbReference type="PROSITE" id="PS50174"/>
    </source>
</evidence>
<name>A0A7S3C6U6_9CHLO</name>
<evidence type="ECO:0000313" key="4">
    <source>
        <dbReference type="EMBL" id="WZN59320.1"/>
    </source>
</evidence>